<dbReference type="InterPro" id="IPR023631">
    <property type="entry name" value="Amidase_dom"/>
</dbReference>
<dbReference type="Proteomes" id="UP000007015">
    <property type="component" value="Chromosome 4"/>
</dbReference>
<dbReference type="OMA" id="YEERNCC"/>
<dbReference type="EMBL" id="CM000129">
    <property type="protein sequence ID" value="EEC76849.1"/>
    <property type="molecule type" value="Genomic_DNA"/>
</dbReference>
<sequence>MALAAIAAATGFEFHEATVDAIQLGFSNGSLTSTALVRFYLHQITRLNPLLHAVIEVNPDALAQAARADAERATGRRCGPLHSVPILLKDNIATRDRLNTTAGSQSIKDFGDIRVRSIIYEERNCCSKIIFFL</sequence>
<dbReference type="PANTHER" id="PTHR42678">
    <property type="entry name" value="AMIDASE"/>
    <property type="match status" value="1"/>
</dbReference>
<dbReference type="AlphaFoldDB" id="B8AVS8"/>
<dbReference type="SUPFAM" id="SSF75304">
    <property type="entry name" value="Amidase signature (AS) enzymes"/>
    <property type="match status" value="1"/>
</dbReference>
<evidence type="ECO:0000313" key="3">
    <source>
        <dbReference type="Proteomes" id="UP000007015"/>
    </source>
</evidence>
<organism evidence="2 3">
    <name type="scientific">Oryza sativa subsp. indica</name>
    <name type="common">Rice</name>
    <dbReference type="NCBI Taxonomy" id="39946"/>
    <lineage>
        <taxon>Eukaryota</taxon>
        <taxon>Viridiplantae</taxon>
        <taxon>Streptophyta</taxon>
        <taxon>Embryophyta</taxon>
        <taxon>Tracheophyta</taxon>
        <taxon>Spermatophyta</taxon>
        <taxon>Magnoliopsida</taxon>
        <taxon>Liliopsida</taxon>
        <taxon>Poales</taxon>
        <taxon>Poaceae</taxon>
        <taxon>BOP clade</taxon>
        <taxon>Oryzoideae</taxon>
        <taxon>Oryzeae</taxon>
        <taxon>Oryzinae</taxon>
        <taxon>Oryza</taxon>
        <taxon>Oryza sativa</taxon>
    </lineage>
</organism>
<dbReference type="Gramene" id="BGIOSGA015513-TA">
    <property type="protein sequence ID" value="BGIOSGA015513-PA"/>
    <property type="gene ID" value="BGIOSGA015513"/>
</dbReference>
<dbReference type="STRING" id="39946.B8AVS8"/>
<dbReference type="HOGENOM" id="CLU_155468_0_0_1"/>
<evidence type="ECO:0000259" key="1">
    <source>
        <dbReference type="Pfam" id="PF01425"/>
    </source>
</evidence>
<evidence type="ECO:0000313" key="2">
    <source>
        <dbReference type="EMBL" id="EEC76849.1"/>
    </source>
</evidence>
<protein>
    <recommendedName>
        <fullName evidence="1">Amidase domain-containing protein</fullName>
    </recommendedName>
</protein>
<name>B8AVS8_ORYSI</name>
<keyword evidence="3" id="KW-1185">Reference proteome</keyword>
<dbReference type="Gene3D" id="3.90.1300.10">
    <property type="entry name" value="Amidase signature (AS) domain"/>
    <property type="match status" value="1"/>
</dbReference>
<dbReference type="InterPro" id="IPR036928">
    <property type="entry name" value="AS_sf"/>
</dbReference>
<reference evidence="2 3" key="1">
    <citation type="journal article" date="2005" name="PLoS Biol.">
        <title>The genomes of Oryza sativa: a history of duplications.</title>
        <authorList>
            <person name="Yu J."/>
            <person name="Wang J."/>
            <person name="Lin W."/>
            <person name="Li S."/>
            <person name="Li H."/>
            <person name="Zhou J."/>
            <person name="Ni P."/>
            <person name="Dong W."/>
            <person name="Hu S."/>
            <person name="Zeng C."/>
            <person name="Zhang J."/>
            <person name="Zhang Y."/>
            <person name="Li R."/>
            <person name="Xu Z."/>
            <person name="Li S."/>
            <person name="Li X."/>
            <person name="Zheng H."/>
            <person name="Cong L."/>
            <person name="Lin L."/>
            <person name="Yin J."/>
            <person name="Geng J."/>
            <person name="Li G."/>
            <person name="Shi J."/>
            <person name="Liu J."/>
            <person name="Lv H."/>
            <person name="Li J."/>
            <person name="Wang J."/>
            <person name="Deng Y."/>
            <person name="Ran L."/>
            <person name="Shi X."/>
            <person name="Wang X."/>
            <person name="Wu Q."/>
            <person name="Li C."/>
            <person name="Ren X."/>
            <person name="Wang J."/>
            <person name="Wang X."/>
            <person name="Li D."/>
            <person name="Liu D."/>
            <person name="Zhang X."/>
            <person name="Ji Z."/>
            <person name="Zhao W."/>
            <person name="Sun Y."/>
            <person name="Zhang Z."/>
            <person name="Bao J."/>
            <person name="Han Y."/>
            <person name="Dong L."/>
            <person name="Ji J."/>
            <person name="Chen P."/>
            <person name="Wu S."/>
            <person name="Liu J."/>
            <person name="Xiao Y."/>
            <person name="Bu D."/>
            <person name="Tan J."/>
            <person name="Yang L."/>
            <person name="Ye C."/>
            <person name="Zhang J."/>
            <person name="Xu J."/>
            <person name="Zhou Y."/>
            <person name="Yu Y."/>
            <person name="Zhang B."/>
            <person name="Zhuang S."/>
            <person name="Wei H."/>
            <person name="Liu B."/>
            <person name="Lei M."/>
            <person name="Yu H."/>
            <person name="Li Y."/>
            <person name="Xu H."/>
            <person name="Wei S."/>
            <person name="He X."/>
            <person name="Fang L."/>
            <person name="Zhang Z."/>
            <person name="Zhang Y."/>
            <person name="Huang X."/>
            <person name="Su Z."/>
            <person name="Tong W."/>
            <person name="Li J."/>
            <person name="Tong Z."/>
            <person name="Li S."/>
            <person name="Ye J."/>
            <person name="Wang L."/>
            <person name="Fang L."/>
            <person name="Lei T."/>
            <person name="Chen C."/>
            <person name="Chen H."/>
            <person name="Xu Z."/>
            <person name="Li H."/>
            <person name="Huang H."/>
            <person name="Zhang F."/>
            <person name="Xu H."/>
            <person name="Li N."/>
            <person name="Zhao C."/>
            <person name="Li S."/>
            <person name="Dong L."/>
            <person name="Huang Y."/>
            <person name="Li L."/>
            <person name="Xi Y."/>
            <person name="Qi Q."/>
            <person name="Li W."/>
            <person name="Zhang B."/>
            <person name="Hu W."/>
            <person name="Zhang Y."/>
            <person name="Tian X."/>
            <person name="Jiao Y."/>
            <person name="Liang X."/>
            <person name="Jin J."/>
            <person name="Gao L."/>
            <person name="Zheng W."/>
            <person name="Hao B."/>
            <person name="Liu S."/>
            <person name="Wang W."/>
            <person name="Yuan L."/>
            <person name="Cao M."/>
            <person name="McDermott J."/>
            <person name="Samudrala R."/>
            <person name="Wang J."/>
            <person name="Wong G.K."/>
            <person name="Yang H."/>
        </authorList>
    </citation>
    <scope>NUCLEOTIDE SEQUENCE [LARGE SCALE GENOMIC DNA]</scope>
    <source>
        <strain evidence="3">cv. 93-11</strain>
    </source>
</reference>
<accession>B8AVS8</accession>
<feature type="domain" description="Amidase" evidence="1">
    <location>
        <begin position="36"/>
        <end position="109"/>
    </location>
</feature>
<proteinExistence type="predicted"/>
<dbReference type="PANTHER" id="PTHR42678:SF26">
    <property type="entry name" value="OS04G0183500 PROTEIN"/>
    <property type="match status" value="1"/>
</dbReference>
<gene>
    <name evidence="2" type="ORF">OsI_15011</name>
</gene>
<dbReference type="Pfam" id="PF01425">
    <property type="entry name" value="Amidase"/>
    <property type="match status" value="1"/>
</dbReference>